<evidence type="ECO:0000313" key="2">
    <source>
        <dbReference type="Proteomes" id="UP000694892"/>
    </source>
</evidence>
<protein>
    <submittedName>
        <fullName evidence="1">Uncharacterized protein</fullName>
    </submittedName>
</protein>
<evidence type="ECO:0000313" key="1">
    <source>
        <dbReference type="EMBL" id="OCT66821.1"/>
    </source>
</evidence>
<proteinExistence type="predicted"/>
<reference evidence="2" key="1">
    <citation type="journal article" date="2016" name="Nature">
        <title>Genome evolution in the allotetraploid frog Xenopus laevis.</title>
        <authorList>
            <person name="Session A.M."/>
            <person name="Uno Y."/>
            <person name="Kwon T."/>
            <person name="Chapman J.A."/>
            <person name="Toyoda A."/>
            <person name="Takahashi S."/>
            <person name="Fukui A."/>
            <person name="Hikosaka A."/>
            <person name="Suzuki A."/>
            <person name="Kondo M."/>
            <person name="van Heeringen S.J."/>
            <person name="Quigley I."/>
            <person name="Heinz S."/>
            <person name="Ogino H."/>
            <person name="Ochi H."/>
            <person name="Hellsten U."/>
            <person name="Lyons J.B."/>
            <person name="Simakov O."/>
            <person name="Putnam N."/>
            <person name="Stites J."/>
            <person name="Kuroki Y."/>
            <person name="Tanaka T."/>
            <person name="Michiue T."/>
            <person name="Watanabe M."/>
            <person name="Bogdanovic O."/>
            <person name="Lister R."/>
            <person name="Georgiou G."/>
            <person name="Paranjpe S.S."/>
            <person name="van Kruijsbergen I."/>
            <person name="Shu S."/>
            <person name="Carlson J."/>
            <person name="Kinoshita T."/>
            <person name="Ohta Y."/>
            <person name="Mawaribuchi S."/>
            <person name="Jenkins J."/>
            <person name="Grimwood J."/>
            <person name="Schmutz J."/>
            <person name="Mitros T."/>
            <person name="Mozaffari S.V."/>
            <person name="Suzuki Y."/>
            <person name="Haramoto Y."/>
            <person name="Yamamoto T.S."/>
            <person name="Takagi C."/>
            <person name="Heald R."/>
            <person name="Miller K."/>
            <person name="Haudenschild C."/>
            <person name="Kitzman J."/>
            <person name="Nakayama T."/>
            <person name="Izutsu Y."/>
            <person name="Robert J."/>
            <person name="Fortriede J."/>
            <person name="Burns K."/>
            <person name="Lotay V."/>
            <person name="Karimi K."/>
            <person name="Yasuoka Y."/>
            <person name="Dichmann D.S."/>
            <person name="Flajnik M.F."/>
            <person name="Houston D.W."/>
            <person name="Shendure J."/>
            <person name="DuPasquier L."/>
            <person name="Vize P.D."/>
            <person name="Zorn A.M."/>
            <person name="Ito M."/>
            <person name="Marcotte E.M."/>
            <person name="Wallingford J.B."/>
            <person name="Ito Y."/>
            <person name="Asashima M."/>
            <person name="Ueno N."/>
            <person name="Matsuda Y."/>
            <person name="Veenstra G.J."/>
            <person name="Fujiyama A."/>
            <person name="Harland R.M."/>
            <person name="Taira M."/>
            <person name="Rokhsar D.S."/>
        </authorList>
    </citation>
    <scope>NUCLEOTIDE SEQUENCE [LARGE SCALE GENOMIC DNA]</scope>
    <source>
        <strain evidence="2">J</strain>
    </source>
</reference>
<dbReference type="EMBL" id="CM004480">
    <property type="protein sequence ID" value="OCT66821.1"/>
    <property type="molecule type" value="Genomic_DNA"/>
</dbReference>
<dbReference type="AlphaFoldDB" id="A0A974C5E0"/>
<dbReference type="Proteomes" id="UP000694892">
    <property type="component" value="Chromosome 8L"/>
</dbReference>
<name>A0A974C5E0_XENLA</name>
<sequence>MDLLQETRKRIRDPPVRPQDRLEMADLTGLLHKLLLILLFPKLSLNTLFIKEYTVYSKQRFNWSSHCFLFCYTTI</sequence>
<organism evidence="1 2">
    <name type="scientific">Xenopus laevis</name>
    <name type="common">African clawed frog</name>
    <dbReference type="NCBI Taxonomy" id="8355"/>
    <lineage>
        <taxon>Eukaryota</taxon>
        <taxon>Metazoa</taxon>
        <taxon>Chordata</taxon>
        <taxon>Craniata</taxon>
        <taxon>Vertebrata</taxon>
        <taxon>Euteleostomi</taxon>
        <taxon>Amphibia</taxon>
        <taxon>Batrachia</taxon>
        <taxon>Anura</taxon>
        <taxon>Pipoidea</taxon>
        <taxon>Pipidae</taxon>
        <taxon>Xenopodinae</taxon>
        <taxon>Xenopus</taxon>
        <taxon>Xenopus</taxon>
    </lineage>
</organism>
<gene>
    <name evidence="1" type="ORF">XELAEV_18038102mg</name>
</gene>
<accession>A0A974C5E0</accession>